<evidence type="ECO:0000313" key="7">
    <source>
        <dbReference type="EMBL" id="KAK3924860.1"/>
    </source>
</evidence>
<evidence type="ECO:0000256" key="4">
    <source>
        <dbReference type="ARBA" id="ARBA00022989"/>
    </source>
</evidence>
<dbReference type="PROSITE" id="PS00421">
    <property type="entry name" value="TM4_1"/>
    <property type="match status" value="1"/>
</dbReference>
<comment type="similarity">
    <text evidence="2">Belongs to the tetraspanin (TM4SF) family.</text>
</comment>
<dbReference type="GO" id="GO:0005886">
    <property type="term" value="C:plasma membrane"/>
    <property type="evidence" value="ECO:0007669"/>
    <property type="project" value="TreeGrafter"/>
</dbReference>
<dbReference type="Pfam" id="PF00335">
    <property type="entry name" value="Tetraspanin"/>
    <property type="match status" value="1"/>
</dbReference>
<keyword evidence="3 6" id="KW-0812">Transmembrane</keyword>
<reference evidence="7" key="2">
    <citation type="journal article" date="2023" name="BMC Genomics">
        <title>Pest status, molecular evolution, and epigenetic factors derived from the genome assembly of Frankliniella fusca, a thysanopteran phytovirus vector.</title>
        <authorList>
            <person name="Catto M.A."/>
            <person name="Labadie P.E."/>
            <person name="Jacobson A.L."/>
            <person name="Kennedy G.G."/>
            <person name="Srinivasan R."/>
            <person name="Hunt B.G."/>
        </authorList>
    </citation>
    <scope>NUCLEOTIDE SEQUENCE</scope>
    <source>
        <strain evidence="7">PL_HMW_Pooled</strain>
    </source>
</reference>
<dbReference type="InterPro" id="IPR018503">
    <property type="entry name" value="Tetraspanin_CS"/>
</dbReference>
<keyword evidence="8" id="KW-1185">Reference proteome</keyword>
<organism evidence="7 8">
    <name type="scientific">Frankliniella fusca</name>
    <dbReference type="NCBI Taxonomy" id="407009"/>
    <lineage>
        <taxon>Eukaryota</taxon>
        <taxon>Metazoa</taxon>
        <taxon>Ecdysozoa</taxon>
        <taxon>Arthropoda</taxon>
        <taxon>Hexapoda</taxon>
        <taxon>Insecta</taxon>
        <taxon>Pterygota</taxon>
        <taxon>Neoptera</taxon>
        <taxon>Paraneoptera</taxon>
        <taxon>Thysanoptera</taxon>
        <taxon>Terebrantia</taxon>
        <taxon>Thripoidea</taxon>
        <taxon>Thripidae</taxon>
        <taxon>Frankliniella</taxon>
    </lineage>
</organism>
<evidence type="ECO:0000256" key="5">
    <source>
        <dbReference type="ARBA" id="ARBA00023136"/>
    </source>
</evidence>
<dbReference type="Proteomes" id="UP001219518">
    <property type="component" value="Unassembled WGS sequence"/>
</dbReference>
<gene>
    <name evidence="7" type="ORF">KUF71_013133</name>
</gene>
<comment type="subcellular location">
    <subcellularLocation>
        <location evidence="1">Membrane</location>
        <topology evidence="1">Multi-pass membrane protein</topology>
    </subcellularLocation>
</comment>
<feature type="transmembrane region" description="Helical" evidence="6">
    <location>
        <begin position="90"/>
        <end position="112"/>
    </location>
</feature>
<feature type="transmembrane region" description="Helical" evidence="6">
    <location>
        <begin position="260"/>
        <end position="287"/>
    </location>
</feature>
<proteinExistence type="inferred from homology"/>
<evidence type="ECO:0000313" key="8">
    <source>
        <dbReference type="Proteomes" id="UP001219518"/>
    </source>
</evidence>
<name>A0AAE1LMH2_9NEOP</name>
<dbReference type="InterPro" id="IPR018499">
    <property type="entry name" value="Tetraspanin/Peripherin"/>
</dbReference>
<dbReference type="PANTHER" id="PTHR19282">
    <property type="entry name" value="TETRASPANIN"/>
    <property type="match status" value="1"/>
</dbReference>
<comment type="caution">
    <text evidence="7">The sequence shown here is derived from an EMBL/GenBank/DDBJ whole genome shotgun (WGS) entry which is preliminary data.</text>
</comment>
<dbReference type="PANTHER" id="PTHR19282:SF273">
    <property type="entry name" value="TETRASPANIN"/>
    <property type="match status" value="1"/>
</dbReference>
<dbReference type="SUPFAM" id="SSF48652">
    <property type="entry name" value="Tetraspanin"/>
    <property type="match status" value="1"/>
</dbReference>
<reference evidence="7" key="1">
    <citation type="submission" date="2021-07" db="EMBL/GenBank/DDBJ databases">
        <authorList>
            <person name="Catto M.A."/>
            <person name="Jacobson A."/>
            <person name="Kennedy G."/>
            <person name="Labadie P."/>
            <person name="Hunt B.G."/>
            <person name="Srinivasan R."/>
        </authorList>
    </citation>
    <scope>NUCLEOTIDE SEQUENCE</scope>
    <source>
        <strain evidence="7">PL_HMW_Pooled</strain>
        <tissue evidence="7">Head</tissue>
    </source>
</reference>
<keyword evidence="5 6" id="KW-0472">Membrane</keyword>
<feature type="transmembrane region" description="Helical" evidence="6">
    <location>
        <begin position="60"/>
        <end position="78"/>
    </location>
</feature>
<dbReference type="InterPro" id="IPR008952">
    <property type="entry name" value="Tetraspanin_EC2_sf"/>
</dbReference>
<evidence type="ECO:0000256" key="1">
    <source>
        <dbReference type="ARBA" id="ARBA00004141"/>
    </source>
</evidence>
<evidence type="ECO:0000256" key="3">
    <source>
        <dbReference type="ARBA" id="ARBA00022692"/>
    </source>
</evidence>
<feature type="transmembrane region" description="Helical" evidence="6">
    <location>
        <begin position="119"/>
        <end position="146"/>
    </location>
</feature>
<dbReference type="CDD" id="cd03127">
    <property type="entry name" value="tetraspanin_LEL"/>
    <property type="match status" value="1"/>
</dbReference>
<dbReference type="Gene3D" id="1.10.1450.10">
    <property type="entry name" value="Tetraspanin"/>
    <property type="match status" value="1"/>
</dbReference>
<evidence type="ECO:0000256" key="6">
    <source>
        <dbReference type="SAM" id="Phobius"/>
    </source>
</evidence>
<protein>
    <submittedName>
        <fullName evidence="7">CD63 antigen</fullName>
    </submittedName>
</protein>
<evidence type="ECO:0000256" key="2">
    <source>
        <dbReference type="ARBA" id="ARBA00006840"/>
    </source>
</evidence>
<dbReference type="AlphaFoldDB" id="A0AAE1LMH2"/>
<keyword evidence="4 6" id="KW-1133">Transmembrane helix</keyword>
<accession>A0AAE1LMH2</accession>
<dbReference type="EMBL" id="JAHWGI010001208">
    <property type="protein sequence ID" value="KAK3924860.1"/>
    <property type="molecule type" value="Genomic_DNA"/>
</dbReference>
<sequence>MVPGTRLTQGWLVDDPGANDVPPIVVPISADLQQVRLGGLPDDGAVGVFVRLLGFIKNEFELSGVGIIAAGAVVLGQFGGSQRFLEDRILAPPIVLIVAGAIVFLVAFLGCCGAIKENYLMLIAFAGLLLVIFIIELAVGIAAGVAKDDFSDALRSTLRNSMVNYTRDDGDRLAWDNVQRRLECCGTDSFRDWQGILRLPGELPYSCCVRYSYAVGYNFEPQGTLAYQNAPACHATTNPIYVWQYGCFTKLEQVVRDSSVIVMGVGIGIAFIEIAGIVLACCLASAIKKRDDDDSK</sequence>
<dbReference type="PRINTS" id="PR00259">
    <property type="entry name" value="TMFOUR"/>
</dbReference>